<keyword evidence="1" id="KW-0175">Coiled coil</keyword>
<dbReference type="STRING" id="194439.CT1769"/>
<dbReference type="Proteomes" id="UP000001007">
    <property type="component" value="Chromosome"/>
</dbReference>
<evidence type="ECO:0000313" key="4">
    <source>
        <dbReference type="Proteomes" id="UP000001007"/>
    </source>
</evidence>
<organism evidence="3 4">
    <name type="scientific">Chlorobaculum tepidum (strain ATCC 49652 / DSM 12025 / NBRC 103806 / TLS)</name>
    <name type="common">Chlorobium tepidum</name>
    <dbReference type="NCBI Taxonomy" id="194439"/>
    <lineage>
        <taxon>Bacteria</taxon>
        <taxon>Pseudomonadati</taxon>
        <taxon>Chlorobiota</taxon>
        <taxon>Chlorobiia</taxon>
        <taxon>Chlorobiales</taxon>
        <taxon>Chlorobiaceae</taxon>
        <taxon>Chlorobaculum</taxon>
    </lineage>
</organism>
<dbReference type="RefSeq" id="WP_010933429.1">
    <property type="nucleotide sequence ID" value="NC_002932.3"/>
</dbReference>
<evidence type="ECO:0000313" key="3">
    <source>
        <dbReference type="EMBL" id="AAM72990.1"/>
    </source>
</evidence>
<dbReference type="eggNOG" id="COG3170">
    <property type="taxonomic scope" value="Bacteria"/>
</dbReference>
<evidence type="ECO:0000256" key="1">
    <source>
        <dbReference type="SAM" id="Coils"/>
    </source>
</evidence>
<accession>Q8KBL7</accession>
<dbReference type="HOGENOM" id="CLU_1944899_0_0_10"/>
<dbReference type="AlphaFoldDB" id="Q8KBL7"/>
<evidence type="ECO:0008006" key="5">
    <source>
        <dbReference type="Google" id="ProtNLM"/>
    </source>
</evidence>
<dbReference type="EMBL" id="AE006470">
    <property type="protein sequence ID" value="AAM72990.1"/>
    <property type="molecule type" value="Genomic_DNA"/>
</dbReference>
<keyword evidence="4" id="KW-1185">Reference proteome</keyword>
<dbReference type="EnsemblBacteria" id="AAM72990">
    <property type="protein sequence ID" value="AAM72990"/>
    <property type="gene ID" value="CT1769"/>
</dbReference>
<proteinExistence type="predicted"/>
<evidence type="ECO:0000256" key="2">
    <source>
        <dbReference type="SAM" id="MobiDB-lite"/>
    </source>
</evidence>
<sequence>MTKANDPIKNIQSRIDELEQTINERGEQIRKRTRQLKEDLQAELSPMEMLKRHPVEAAGASFVTGIVAGRVIRSLFGRKPRAAAIQPSAESAPQAAHAPQQKQPSQIGVAVGAIGVELLHAAKDLAVTWLKSQVEAKKK</sequence>
<gene>
    <name evidence="3" type="ordered locus">CT1769</name>
</gene>
<dbReference type="OrthoDB" id="597906at2"/>
<feature type="coiled-coil region" evidence="1">
    <location>
        <begin position="8"/>
        <end position="43"/>
    </location>
</feature>
<protein>
    <recommendedName>
        <fullName evidence="5">DUF3618 domain-containing protein</fullName>
    </recommendedName>
</protein>
<name>Q8KBL7_CHLTE</name>
<feature type="region of interest" description="Disordered" evidence="2">
    <location>
        <begin position="85"/>
        <end position="104"/>
    </location>
</feature>
<reference evidence="3 4" key="1">
    <citation type="journal article" date="2002" name="Proc. Natl. Acad. Sci. U.S.A.">
        <title>The complete genome sequence of Chlorobium tepidum TLS, a photosynthetic, anaerobic, green-sulfur bacterium.</title>
        <authorList>
            <person name="Eisen J.A."/>
            <person name="Nelson K.E."/>
            <person name="Paulsen I.T."/>
            <person name="Heidelberg J.F."/>
            <person name="Wu M."/>
            <person name="Dodson R.J."/>
            <person name="Deboy R."/>
            <person name="Gwinn M.L."/>
            <person name="Nelson W.C."/>
            <person name="Haft D.H."/>
            <person name="Hickey E.K."/>
            <person name="Peterson J.D."/>
            <person name="Durkin A.S."/>
            <person name="Kolonay J.L."/>
            <person name="Yang F."/>
            <person name="Holt I."/>
            <person name="Umayam L.A."/>
            <person name="Mason T."/>
            <person name="Brenner M."/>
            <person name="Shea T.P."/>
            <person name="Parksey D."/>
            <person name="Nierman W.C."/>
            <person name="Feldblyum T.V."/>
            <person name="Hansen C.L."/>
            <person name="Craven M.B."/>
            <person name="Radune D."/>
            <person name="Vamathevan J."/>
            <person name="Khouri H."/>
            <person name="White O."/>
            <person name="Gruber T.M."/>
            <person name="Ketchum K.A."/>
            <person name="Venter J.C."/>
            <person name="Tettelin H."/>
            <person name="Bryant D.A."/>
            <person name="Fraser C.M."/>
        </authorList>
    </citation>
    <scope>NUCLEOTIDE SEQUENCE [LARGE SCALE GENOMIC DNA]</scope>
    <source>
        <strain evidence="4">ATCC 49652 / DSM 12025 / NBRC 103806 / TLS</strain>
    </source>
</reference>
<dbReference type="KEGG" id="cte:CT1769"/>